<keyword evidence="6" id="KW-0175">Coiled coil</keyword>
<dbReference type="Proteomes" id="UP001193734">
    <property type="component" value="Unassembled WGS sequence"/>
</dbReference>
<accession>A0ABX2AWC9</accession>
<gene>
    <name evidence="8" type="ORF">HPS55_11500</name>
</gene>
<evidence type="ECO:0000313" key="9">
    <source>
        <dbReference type="Proteomes" id="UP001193734"/>
    </source>
</evidence>
<keyword evidence="9" id="KW-1185">Reference proteome</keyword>
<protein>
    <recommendedName>
        <fullName evidence="7">RagB/SusD domain-containing protein</fullName>
    </recommendedName>
</protein>
<evidence type="ECO:0000259" key="7">
    <source>
        <dbReference type="Pfam" id="PF07980"/>
    </source>
</evidence>
<comment type="subcellular location">
    <subcellularLocation>
        <location evidence="1">Cell outer membrane</location>
    </subcellularLocation>
</comment>
<evidence type="ECO:0000256" key="5">
    <source>
        <dbReference type="ARBA" id="ARBA00023237"/>
    </source>
</evidence>
<organism evidence="8 9">
    <name type="scientific">Xylanibacter rodentium</name>
    <dbReference type="NCBI Taxonomy" id="2736289"/>
    <lineage>
        <taxon>Bacteria</taxon>
        <taxon>Pseudomonadati</taxon>
        <taxon>Bacteroidota</taxon>
        <taxon>Bacteroidia</taxon>
        <taxon>Bacteroidales</taxon>
        <taxon>Prevotellaceae</taxon>
        <taxon>Xylanibacter</taxon>
    </lineage>
</organism>
<feature type="coiled-coil region" evidence="6">
    <location>
        <begin position="412"/>
        <end position="439"/>
    </location>
</feature>
<evidence type="ECO:0000256" key="1">
    <source>
        <dbReference type="ARBA" id="ARBA00004442"/>
    </source>
</evidence>
<dbReference type="Gene3D" id="1.25.40.390">
    <property type="match status" value="1"/>
</dbReference>
<proteinExistence type="inferred from homology"/>
<evidence type="ECO:0000313" key="8">
    <source>
        <dbReference type="EMBL" id="NPE14935.1"/>
    </source>
</evidence>
<dbReference type="SUPFAM" id="SSF48452">
    <property type="entry name" value="TPR-like"/>
    <property type="match status" value="1"/>
</dbReference>
<dbReference type="Pfam" id="PF07980">
    <property type="entry name" value="SusD_RagB"/>
    <property type="match status" value="1"/>
</dbReference>
<dbReference type="InterPro" id="IPR011990">
    <property type="entry name" value="TPR-like_helical_dom_sf"/>
</dbReference>
<keyword evidence="4" id="KW-0472">Membrane</keyword>
<evidence type="ECO:0000256" key="6">
    <source>
        <dbReference type="SAM" id="Coils"/>
    </source>
</evidence>
<keyword evidence="5" id="KW-0998">Cell outer membrane</keyword>
<evidence type="ECO:0000256" key="3">
    <source>
        <dbReference type="ARBA" id="ARBA00022729"/>
    </source>
</evidence>
<feature type="domain" description="RagB/SusD" evidence="7">
    <location>
        <begin position="420"/>
        <end position="474"/>
    </location>
</feature>
<comment type="caution">
    <text evidence="8">The sequence shown here is derived from an EMBL/GenBank/DDBJ whole genome shotgun (WGS) entry which is preliminary data.</text>
</comment>
<name>A0ABX2AWC9_9BACT</name>
<reference evidence="8 9" key="1">
    <citation type="submission" date="2020-05" db="EMBL/GenBank/DDBJ databases">
        <title>Distinct polysaccharide utilization as determinants for interspecies competition between intestinal Prevotella spp.</title>
        <authorList>
            <person name="Galvez E.J.C."/>
            <person name="Iljazovic A."/>
            <person name="Strowig T."/>
        </authorList>
    </citation>
    <scope>NUCLEOTIDE SEQUENCE [LARGE SCALE GENOMIC DNA]</scope>
    <source>
        <strain evidence="8 9">PROD</strain>
    </source>
</reference>
<evidence type="ECO:0000256" key="2">
    <source>
        <dbReference type="ARBA" id="ARBA00006275"/>
    </source>
</evidence>
<sequence>MTSLSQIQNNNSPELDIYGITNALAPELIRFKSAEIPYSGKLLPGGSNEILSRLCIPVDVILGDLYLEAGDYANAACNYYDFLFKNKIFSRNSISSFSPKEHLYANIPRDFGGVTFGSGTRSWSSWISSLSTVLSPFDATMDTGILTYVPMASTSLMGYTSELSILFGYNPYYLNSHGGSFNKLSAEEYDSVFVKKQIVPSDAYNFIADSTDYYYQTNNPTNPQMSVMKGMGDMRARSRVGSYSLNNVKYEILGTYVQESPYVFLYRPTTIWLHLAEALNRMGYPDAAFAILKDGITDNMKGYSYVREETWNLLTTTLPFCSEDGRSEQSTVFSGSGTNHNYGIHRHGCSDNYGTSGDKSLYRMTDEVVKQIVALKKSFGEEITFTAVDRVADSIRIDDEIKNVLNDESLDEETKAEKLAELNARMNKLLKEKASLGNYDIRDVINAVEDILCDEYAMEFAFEGNRFADLMRLARNKNGKGSGEFVGSPASYGSNFGGRWLAKKLAFKNPVKNLEIESNWYLPFN</sequence>
<dbReference type="InterPro" id="IPR012944">
    <property type="entry name" value="SusD_RagB_dom"/>
</dbReference>
<comment type="similarity">
    <text evidence="2">Belongs to the SusD family.</text>
</comment>
<dbReference type="EMBL" id="JABKKE010000021">
    <property type="protein sequence ID" value="NPE14935.1"/>
    <property type="molecule type" value="Genomic_DNA"/>
</dbReference>
<evidence type="ECO:0000256" key="4">
    <source>
        <dbReference type="ARBA" id="ARBA00023136"/>
    </source>
</evidence>
<keyword evidence="3" id="KW-0732">Signal</keyword>